<protein>
    <submittedName>
        <fullName evidence="1">Uncharacterized protein</fullName>
    </submittedName>
</protein>
<dbReference type="AlphaFoldDB" id="A0A9X5FC60"/>
<gene>
    <name evidence="1" type="ORF">HF995_09440</name>
</gene>
<accession>A0A9X5FC60</accession>
<proteinExistence type="predicted"/>
<name>A0A9X5FC60_9MICO</name>
<dbReference type="RefSeq" id="WP_168447509.1">
    <property type="nucleotide sequence ID" value="NZ_JAAXOW010000002.1"/>
</dbReference>
<evidence type="ECO:0000313" key="2">
    <source>
        <dbReference type="Proteomes" id="UP000774283"/>
    </source>
</evidence>
<organism evidence="1 2">
    <name type="scientific">Sanguibacter hominis ATCC BAA-789</name>
    <dbReference type="NCBI Taxonomy" id="1312740"/>
    <lineage>
        <taxon>Bacteria</taxon>
        <taxon>Bacillati</taxon>
        <taxon>Actinomycetota</taxon>
        <taxon>Actinomycetes</taxon>
        <taxon>Micrococcales</taxon>
        <taxon>Sanguibacteraceae</taxon>
        <taxon>Sanguibacter</taxon>
    </lineage>
</organism>
<keyword evidence="2" id="KW-1185">Reference proteome</keyword>
<comment type="caution">
    <text evidence="1">The sequence shown here is derived from an EMBL/GenBank/DDBJ whole genome shotgun (WGS) entry which is preliminary data.</text>
</comment>
<dbReference type="EMBL" id="JAAXOW010000002">
    <property type="protein sequence ID" value="NKX93490.1"/>
    <property type="molecule type" value="Genomic_DNA"/>
</dbReference>
<reference evidence="1 2" key="1">
    <citation type="submission" date="2020-04" db="EMBL/GenBank/DDBJ databases">
        <title>MicrobeNet Type strains.</title>
        <authorList>
            <person name="Nicholson A.C."/>
        </authorList>
    </citation>
    <scope>NUCLEOTIDE SEQUENCE [LARGE SCALE GENOMIC DNA]</scope>
    <source>
        <strain evidence="1 2">ATCC BAA-789</strain>
    </source>
</reference>
<dbReference type="Proteomes" id="UP000774283">
    <property type="component" value="Unassembled WGS sequence"/>
</dbReference>
<evidence type="ECO:0000313" key="1">
    <source>
        <dbReference type="EMBL" id="NKX93490.1"/>
    </source>
</evidence>
<sequence>MSAQAMAVPDLGRAERALAALRQAEHRTGARRVEMPDRAAALLGVRTRERPALPVPHELSDLLPHGLTRGSVTEVTGSLALVLALLAEACGRVDELGEEPWAAVVGHPRVGLLAAAYLGVPLDRLVLVPEPGDGAAAAVAALVDGMDVVVLGDLPLLDADRRRLTARARERGTVLLSTAPWRGAGAVLRATGVRWRGLGQGTGRLVARELTVERADRVRARIDVVLPFGEQPVVAPRAAADATAPHVPAAAPQVSPAAVAQPALRLVG</sequence>